<evidence type="ECO:0000313" key="4">
    <source>
        <dbReference type="Proteomes" id="UP000437575"/>
    </source>
</evidence>
<dbReference type="AlphaFoldDB" id="A0A6A8LTE4"/>
<accession>A0A6A8LTE4</accession>
<protein>
    <submittedName>
        <fullName evidence="2">Uncharacterized protein</fullName>
    </submittedName>
</protein>
<evidence type="ECO:0000313" key="5">
    <source>
        <dbReference type="Proteomes" id="UP000467635"/>
    </source>
</evidence>
<dbReference type="Proteomes" id="UP000437575">
    <property type="component" value="Unassembled WGS sequence"/>
</dbReference>
<gene>
    <name evidence="3" type="ORF">GKC33_06440</name>
    <name evidence="2" type="ORF">GKC34_12175</name>
</gene>
<name>A0A6A8LTE4_9LACO</name>
<evidence type="ECO:0000313" key="2">
    <source>
        <dbReference type="EMBL" id="MSE06483.1"/>
    </source>
</evidence>
<dbReference type="EMBL" id="WKKX01000246">
    <property type="protein sequence ID" value="MSE08354.1"/>
    <property type="molecule type" value="Genomic_DNA"/>
</dbReference>
<evidence type="ECO:0000256" key="1">
    <source>
        <dbReference type="SAM" id="Phobius"/>
    </source>
</evidence>
<keyword evidence="1" id="KW-0812">Transmembrane</keyword>
<evidence type="ECO:0000313" key="3">
    <source>
        <dbReference type="EMBL" id="MSE08354.1"/>
    </source>
</evidence>
<keyword evidence="1" id="KW-1133">Transmembrane helix</keyword>
<keyword evidence="1" id="KW-0472">Membrane</keyword>
<organism evidence="2 4">
    <name type="scientific">Ligilactobacillus salivarius</name>
    <dbReference type="NCBI Taxonomy" id="1624"/>
    <lineage>
        <taxon>Bacteria</taxon>
        <taxon>Bacillati</taxon>
        <taxon>Bacillota</taxon>
        <taxon>Bacilli</taxon>
        <taxon>Lactobacillales</taxon>
        <taxon>Lactobacillaceae</taxon>
        <taxon>Ligilactobacillus</taxon>
    </lineage>
</organism>
<feature type="transmembrane region" description="Helical" evidence="1">
    <location>
        <begin position="20"/>
        <end position="37"/>
    </location>
</feature>
<comment type="caution">
    <text evidence="2">The sequence shown here is derived from an EMBL/GenBank/DDBJ whole genome shotgun (WGS) entry which is preliminary data.</text>
</comment>
<proteinExistence type="predicted"/>
<reference evidence="4 5" key="1">
    <citation type="submission" date="2019-11" db="EMBL/GenBank/DDBJ databases">
        <title>Draft Genome Sequence of Plant Growth-Promoting Rhizosphere-Associated Bacteria.</title>
        <authorList>
            <person name="Vasilyev I.Y."/>
            <person name="Radchenko V."/>
            <person name="Ilnitskaya E.V."/>
        </authorList>
    </citation>
    <scope>NUCLEOTIDE SEQUENCE [LARGE SCALE GENOMIC DNA]</scope>
    <source>
        <strain evidence="3 5">VRA_01-1sq_f</strain>
        <strain evidence="2 4">VRA_1sq_f</strain>
    </source>
</reference>
<sequence>MRNLKRRVTDLAERIKSAILFPFIIVLLVVMAISGYYDKDDYDWGGEYDDYIGKDH</sequence>
<dbReference type="Proteomes" id="UP000467635">
    <property type="component" value="Unassembled WGS sequence"/>
</dbReference>
<dbReference type="EMBL" id="WKKZ01000970">
    <property type="protein sequence ID" value="MSE06483.1"/>
    <property type="molecule type" value="Genomic_DNA"/>
</dbReference>